<gene>
    <name evidence="2" type="ORF">MJB10_12295</name>
</gene>
<dbReference type="Proteomes" id="UP001304650">
    <property type="component" value="Chromosome"/>
</dbReference>
<organism evidence="2 3">
    <name type="scientific">Paenibacillus roseopurpureus</name>
    <dbReference type="NCBI Taxonomy" id="2918901"/>
    <lineage>
        <taxon>Bacteria</taxon>
        <taxon>Bacillati</taxon>
        <taxon>Bacillota</taxon>
        <taxon>Bacilli</taxon>
        <taxon>Bacillales</taxon>
        <taxon>Paenibacillaceae</taxon>
        <taxon>Paenibacillus</taxon>
    </lineage>
</organism>
<evidence type="ECO:0000313" key="2">
    <source>
        <dbReference type="EMBL" id="WNR46830.1"/>
    </source>
</evidence>
<evidence type="ECO:0000259" key="1">
    <source>
        <dbReference type="Pfam" id="PF14606"/>
    </source>
</evidence>
<protein>
    <submittedName>
        <fullName evidence="2">SGNH/GDSL hydrolase family protein</fullName>
    </submittedName>
</protein>
<keyword evidence="2" id="KW-0378">Hydrolase</keyword>
<keyword evidence="3" id="KW-1185">Reference proteome</keyword>
<dbReference type="EMBL" id="CP130319">
    <property type="protein sequence ID" value="WNR46830.1"/>
    <property type="molecule type" value="Genomic_DNA"/>
</dbReference>
<dbReference type="SUPFAM" id="SSF52266">
    <property type="entry name" value="SGNH hydrolase"/>
    <property type="match status" value="1"/>
</dbReference>
<reference evidence="2" key="1">
    <citation type="submission" date="2022-02" db="EMBL/GenBank/DDBJ databases">
        <title>Paenibacillus sp. MBLB1832 Whole Genome Shotgun Sequencing.</title>
        <authorList>
            <person name="Hwang C.Y."/>
            <person name="Cho E.-S."/>
            <person name="Seo M.-J."/>
        </authorList>
    </citation>
    <scope>NUCLEOTIDE SEQUENCE</scope>
    <source>
        <strain evidence="2">MBLB1832</strain>
    </source>
</reference>
<proteinExistence type="predicted"/>
<dbReference type="InterPro" id="IPR036514">
    <property type="entry name" value="SGNH_hydro_sf"/>
</dbReference>
<dbReference type="Gene3D" id="3.40.50.1110">
    <property type="entry name" value="SGNH hydrolase"/>
    <property type="match status" value="1"/>
</dbReference>
<dbReference type="InterPro" id="IPR013830">
    <property type="entry name" value="SGNH_hydro"/>
</dbReference>
<dbReference type="Pfam" id="PF14606">
    <property type="entry name" value="Lipase_GDSL_3"/>
    <property type="match status" value="1"/>
</dbReference>
<accession>A0AA96LRS1</accession>
<dbReference type="RefSeq" id="WP_314805226.1">
    <property type="nucleotide sequence ID" value="NZ_CP130319.1"/>
</dbReference>
<evidence type="ECO:0000313" key="3">
    <source>
        <dbReference type="Proteomes" id="UP001304650"/>
    </source>
</evidence>
<feature type="domain" description="SGNH hydrolase-type esterase" evidence="1">
    <location>
        <begin position="158"/>
        <end position="330"/>
    </location>
</feature>
<name>A0AA96LRS1_9BACL</name>
<sequence length="346" mass="38278">MIYGQVELHNVAEAIRVPGREGVLLQRVPEDVRIRTREATQMKCREAAGCEIRFVSDWNPVKVTLVSYSGPTRVYYHCGDFAVRSYTVGKEPVTIELTPPTPAFLQSPDFPVTKLSLRFDPKVMRLVSGGGELHLLDVDGVSVRPPKPEELPALRYLAYGTSITQGESATQPDLTYVRQTGWRIGADVMNLGMAGTAYCEPALAEYMASLQDWDIASICASVNMLNQGVSVEDFELAAGNMVQSIASAHPTKPIVCIGIFPSFLDLNYRWPERNPVSTPDEYRTALKRIAGVEAHKGRNVHYVDGRDLLQSMKGLSSDILHPGDHGMIEIGYNLAKFMEPLLARLK</sequence>
<dbReference type="KEGG" id="proo:MJB10_12295"/>
<dbReference type="AlphaFoldDB" id="A0AA96LRS1"/>
<dbReference type="GO" id="GO:0016787">
    <property type="term" value="F:hydrolase activity"/>
    <property type="evidence" value="ECO:0007669"/>
    <property type="project" value="UniProtKB-KW"/>
</dbReference>